<dbReference type="OrthoDB" id="711064at2"/>
<gene>
    <name evidence="1" type="ORF">SAMN05660776_2903</name>
</gene>
<evidence type="ECO:0000313" key="2">
    <source>
        <dbReference type="Proteomes" id="UP000190230"/>
    </source>
</evidence>
<keyword evidence="2" id="KW-1185">Reference proteome</keyword>
<organism evidence="1 2">
    <name type="scientific">Salegentibacter holothuriorum</name>
    <dbReference type="NCBI Taxonomy" id="241145"/>
    <lineage>
        <taxon>Bacteria</taxon>
        <taxon>Pseudomonadati</taxon>
        <taxon>Bacteroidota</taxon>
        <taxon>Flavobacteriia</taxon>
        <taxon>Flavobacteriales</taxon>
        <taxon>Flavobacteriaceae</taxon>
        <taxon>Salegentibacter</taxon>
    </lineage>
</organism>
<accession>A0A1T5DYX7</accession>
<proteinExistence type="predicted"/>
<evidence type="ECO:0000313" key="1">
    <source>
        <dbReference type="EMBL" id="SKB77028.1"/>
    </source>
</evidence>
<dbReference type="STRING" id="241145.SAMN05660776_2903"/>
<dbReference type="EMBL" id="FUYY01000007">
    <property type="protein sequence ID" value="SKB77028.1"/>
    <property type="molecule type" value="Genomic_DNA"/>
</dbReference>
<name>A0A1T5DYX7_9FLAO</name>
<dbReference type="AlphaFoldDB" id="A0A1T5DYX7"/>
<reference evidence="2" key="1">
    <citation type="submission" date="2017-02" db="EMBL/GenBank/DDBJ databases">
        <authorList>
            <person name="Varghese N."/>
            <person name="Submissions S."/>
        </authorList>
    </citation>
    <scope>NUCLEOTIDE SEQUENCE [LARGE SCALE GENOMIC DNA]</scope>
    <source>
        <strain evidence="2">DSM 23405</strain>
    </source>
</reference>
<protein>
    <submittedName>
        <fullName evidence="1">Uncharacterized protein</fullName>
    </submittedName>
</protein>
<dbReference type="RefSeq" id="WP_079721739.1">
    <property type="nucleotide sequence ID" value="NZ_FUYY01000007.1"/>
</dbReference>
<dbReference type="Proteomes" id="UP000190230">
    <property type="component" value="Unassembled WGS sequence"/>
</dbReference>
<sequence>MTAYREKIVLTYRHLLSIHEELQTRIINVGMTGEFAQVNTVFEAGDTYQFDLEQFRGTEDINLNKLLNFFDELEKLMNSLANINRISEEELGDEVL</sequence>